<dbReference type="RefSeq" id="WP_068217713.1">
    <property type="nucleotide sequence ID" value="NZ_CP139724.1"/>
</dbReference>
<dbReference type="Proteomes" id="UP000075606">
    <property type="component" value="Unassembled WGS sequence"/>
</dbReference>
<reference evidence="2 3" key="1">
    <citation type="submission" date="2016-01" db="EMBL/GenBank/DDBJ databases">
        <title>Genome sequencing of Roseivirga spongicola UST030701-084.</title>
        <authorList>
            <person name="Selvaratnam C."/>
            <person name="Thevarajoo S."/>
            <person name="Goh K.M."/>
            <person name="Ee R."/>
            <person name="Chan K.-G."/>
            <person name="Chong C.S."/>
        </authorList>
    </citation>
    <scope>NUCLEOTIDE SEQUENCE [LARGE SCALE GENOMIC DNA]</scope>
    <source>
        <strain evidence="2 3">UST030701-084</strain>
    </source>
</reference>
<dbReference type="AlphaFoldDB" id="A0A150XHX3"/>
<dbReference type="EMBL" id="LRPC01000001">
    <property type="protein sequence ID" value="KYG78282.1"/>
    <property type="molecule type" value="Genomic_DNA"/>
</dbReference>
<dbReference type="OrthoDB" id="1494520at2"/>
<name>A0A150XHX3_9BACT</name>
<organism evidence="2 3">
    <name type="scientific">Roseivirga spongicola</name>
    <dbReference type="NCBI Taxonomy" id="333140"/>
    <lineage>
        <taxon>Bacteria</taxon>
        <taxon>Pseudomonadati</taxon>
        <taxon>Bacteroidota</taxon>
        <taxon>Cytophagia</taxon>
        <taxon>Cytophagales</taxon>
        <taxon>Roseivirgaceae</taxon>
        <taxon>Roseivirga</taxon>
    </lineage>
</organism>
<dbReference type="STRING" id="333140.AWW68_05815"/>
<keyword evidence="1" id="KW-0472">Membrane</keyword>
<sequence length="118" mass="13921">MNLPGLFKKARYQRFHIEPRYYDPVKEDIENRTSRIKAEMGMSDAKTVDPGYRSRIEGSFRKNMKHATGNGVDQTIVLRLIIMVILIFMIGGYLYVGKEIFYLVLLAIPFYLWKRLRK</sequence>
<evidence type="ECO:0000313" key="2">
    <source>
        <dbReference type="EMBL" id="KYG78282.1"/>
    </source>
</evidence>
<keyword evidence="1" id="KW-1133">Transmembrane helix</keyword>
<evidence type="ECO:0000313" key="3">
    <source>
        <dbReference type="Proteomes" id="UP000075606"/>
    </source>
</evidence>
<evidence type="ECO:0000256" key="1">
    <source>
        <dbReference type="SAM" id="Phobius"/>
    </source>
</evidence>
<protein>
    <submittedName>
        <fullName evidence="2">Uncharacterized protein</fullName>
    </submittedName>
</protein>
<feature type="transmembrane region" description="Helical" evidence="1">
    <location>
        <begin position="76"/>
        <end position="94"/>
    </location>
</feature>
<gene>
    <name evidence="2" type="ORF">AWW68_05815</name>
</gene>
<comment type="caution">
    <text evidence="2">The sequence shown here is derived from an EMBL/GenBank/DDBJ whole genome shotgun (WGS) entry which is preliminary data.</text>
</comment>
<proteinExistence type="predicted"/>
<keyword evidence="3" id="KW-1185">Reference proteome</keyword>
<keyword evidence="1" id="KW-0812">Transmembrane</keyword>
<accession>A0A150XHX3</accession>